<dbReference type="PROSITE" id="PS01095">
    <property type="entry name" value="GH18_1"/>
    <property type="match status" value="1"/>
</dbReference>
<gene>
    <name evidence="11" type="ORF">E2R62_14610</name>
</gene>
<dbReference type="GO" id="GO:0005576">
    <property type="term" value="C:extracellular region"/>
    <property type="evidence" value="ECO:0007669"/>
    <property type="project" value="InterPro"/>
</dbReference>
<evidence type="ECO:0000256" key="8">
    <source>
        <dbReference type="RuleBase" id="RU004453"/>
    </source>
</evidence>
<dbReference type="PANTHER" id="PTHR11177:SF317">
    <property type="entry name" value="CHITINASE 12-RELATED"/>
    <property type="match status" value="1"/>
</dbReference>
<organism evidence="11">
    <name type="scientific">Citrobacter rodentium</name>
    <dbReference type="NCBI Taxonomy" id="67825"/>
    <lineage>
        <taxon>Bacteria</taxon>
        <taxon>Pseudomonadati</taxon>
        <taxon>Pseudomonadota</taxon>
        <taxon>Gammaproteobacteria</taxon>
        <taxon>Enterobacterales</taxon>
        <taxon>Enterobacteriaceae</taxon>
        <taxon>Citrobacter</taxon>
    </lineage>
</organism>
<evidence type="ECO:0000256" key="7">
    <source>
        <dbReference type="RuleBase" id="RU000489"/>
    </source>
</evidence>
<proteinExistence type="inferred from homology"/>
<dbReference type="PROSITE" id="PS51910">
    <property type="entry name" value="GH18_2"/>
    <property type="match status" value="1"/>
</dbReference>
<dbReference type="GO" id="GO:0030246">
    <property type="term" value="F:carbohydrate binding"/>
    <property type="evidence" value="ECO:0007669"/>
    <property type="project" value="InterPro"/>
</dbReference>
<reference evidence="11" key="1">
    <citation type="submission" date="2019-03" db="EMBL/GenBank/DDBJ databases">
        <title>Complete genome sequence of enteropathogenic Citrobacter rodentium strain DBS100.</title>
        <authorList>
            <person name="Popov G."/>
            <person name="Fiebig A."/>
            <person name="Shideler S."/>
            <person name="Coombes B."/>
            <person name="Savchenko A."/>
        </authorList>
    </citation>
    <scope>NUCLEOTIDE SEQUENCE</scope>
    <source>
        <strain evidence="11">DBS100</strain>
    </source>
</reference>
<dbReference type="AlphaFoldDB" id="A0A482PGY0"/>
<comment type="similarity">
    <text evidence="8">Belongs to the glycosyl hydrolase 18 family.</text>
</comment>
<dbReference type="InterPro" id="IPR050314">
    <property type="entry name" value="Glycosyl_Hydrlase_18"/>
</dbReference>
<sequence length="523" mass="58763">MTLNKLTKAIILATLGLPLVASAASVVPNDQTNSFSGLDPWMMISKDLGYSWEAYTDSSQNNFPGSTYAMIAAKDELAIISQPYDPNSTYRGGEKVRFLGYYWTAQWWVDQGISPSTDPVWKQGDKVNFNIYSEFQFTPYTGQQAVDLQNSEKKKVKAQRKVIGYFPEWGVYEAHNFFTPDKVNYKGLSHLNYGFAVVKNGVVTMHDTAQAPDLMRTLEKLTEKNNVTFMLSVGGWDNSQEGAFEAATSSDEGIEKLADSMVKYVHDWKFDGLDIDWEYPDNETEKNQFTKLVKSLRSKLDAQGRKDDKYYQLSAAVTTNHKNVKYINPAVTAEYLDSINVMAYDIHGAFDPITGHNAPLFANKKDADQKLNVAGAMREYAEVWQIPKDKLMMGVPYYGRGWGSVPSTQIEPGLPGLFAPGDASVKGAWDDVGQYTGTNPWYVLKAKLASGEYKRYWDSQSRVPYLYSSSKQEFLTYDDPQSIREKVDYIKQQGFGGAIIWDISGDTPEHELGNIVDDILTAK</sequence>
<dbReference type="InterPro" id="IPR029070">
    <property type="entry name" value="Chitinase_insertion_sf"/>
</dbReference>
<evidence type="ECO:0000259" key="10">
    <source>
        <dbReference type="PROSITE" id="PS51910"/>
    </source>
</evidence>
<dbReference type="SUPFAM" id="SSF51445">
    <property type="entry name" value="(Trans)glycosidases"/>
    <property type="match status" value="1"/>
</dbReference>
<dbReference type="Pfam" id="PF00704">
    <property type="entry name" value="Glyco_hydro_18"/>
    <property type="match status" value="1"/>
</dbReference>
<evidence type="ECO:0000256" key="2">
    <source>
        <dbReference type="ARBA" id="ARBA00012729"/>
    </source>
</evidence>
<dbReference type="EC" id="3.2.1.14" evidence="2"/>
<evidence type="ECO:0000256" key="3">
    <source>
        <dbReference type="ARBA" id="ARBA00022801"/>
    </source>
</evidence>
<keyword evidence="6" id="KW-0119">Carbohydrate metabolism</keyword>
<evidence type="ECO:0000256" key="9">
    <source>
        <dbReference type="SAM" id="SignalP"/>
    </source>
</evidence>
<accession>A0A482PGY0</accession>
<keyword evidence="5 7" id="KW-0326">Glycosidase</keyword>
<keyword evidence="9" id="KW-0732">Signal</keyword>
<evidence type="ECO:0000256" key="4">
    <source>
        <dbReference type="ARBA" id="ARBA00023024"/>
    </source>
</evidence>
<dbReference type="Gene3D" id="2.10.10.20">
    <property type="entry name" value="Carbohydrate-binding module superfamily 5/12"/>
    <property type="match status" value="1"/>
</dbReference>
<keyword evidence="3 7" id="KW-0378">Hydrolase</keyword>
<evidence type="ECO:0000313" key="11">
    <source>
        <dbReference type="EMBL" id="QBY29955.1"/>
    </source>
</evidence>
<dbReference type="InterPro" id="IPR001223">
    <property type="entry name" value="Glyco_hydro18_cat"/>
</dbReference>
<evidence type="ECO:0000256" key="5">
    <source>
        <dbReference type="ARBA" id="ARBA00023295"/>
    </source>
</evidence>
<dbReference type="SMART" id="SM00636">
    <property type="entry name" value="Glyco_18"/>
    <property type="match status" value="1"/>
</dbReference>
<dbReference type="InterPro" id="IPR017853">
    <property type="entry name" value="GH"/>
</dbReference>
<dbReference type="CDD" id="cd12215">
    <property type="entry name" value="ChiC_BD"/>
    <property type="match status" value="1"/>
</dbReference>
<name>A0A482PGY0_CITRO</name>
<dbReference type="InterPro" id="IPR011583">
    <property type="entry name" value="Chitinase_II/V-like_cat"/>
</dbReference>
<dbReference type="InterPro" id="IPR001579">
    <property type="entry name" value="Glyco_hydro_18_chit_AS"/>
</dbReference>
<protein>
    <recommendedName>
        <fullName evidence="2">chitinase</fullName>
        <ecNumber evidence="2">3.2.1.14</ecNumber>
    </recommendedName>
</protein>
<comment type="catalytic activity">
    <reaction evidence="1">
        <text>Random endo-hydrolysis of N-acetyl-beta-D-glucosaminide (1-&gt;4)-beta-linkages in chitin and chitodextrins.</text>
        <dbReference type="EC" id="3.2.1.14"/>
    </reaction>
</comment>
<dbReference type="InterPro" id="IPR036573">
    <property type="entry name" value="CBM_sf_5/12"/>
</dbReference>
<dbReference type="EMBL" id="CP038008">
    <property type="protein sequence ID" value="QBY29955.1"/>
    <property type="molecule type" value="Genomic_DNA"/>
</dbReference>
<dbReference type="Gene3D" id="3.20.20.80">
    <property type="entry name" value="Glycosidases"/>
    <property type="match status" value="1"/>
</dbReference>
<dbReference type="RefSeq" id="WP_012907641.1">
    <property type="nucleotide sequence ID" value="NZ_CAJTBI010000028.1"/>
</dbReference>
<dbReference type="SUPFAM" id="SSF54556">
    <property type="entry name" value="Chitinase insertion domain"/>
    <property type="match status" value="1"/>
</dbReference>
<dbReference type="GO" id="GO:0000272">
    <property type="term" value="P:polysaccharide catabolic process"/>
    <property type="evidence" value="ECO:0007669"/>
    <property type="project" value="UniProtKB-KW"/>
</dbReference>
<dbReference type="SUPFAM" id="SSF51055">
    <property type="entry name" value="Carbohydrate binding domain"/>
    <property type="match status" value="1"/>
</dbReference>
<dbReference type="GO" id="GO:0008061">
    <property type="term" value="F:chitin binding"/>
    <property type="evidence" value="ECO:0007669"/>
    <property type="project" value="InterPro"/>
</dbReference>
<keyword evidence="4" id="KW-0146">Chitin degradation</keyword>
<dbReference type="OMA" id="SYPESKY"/>
<feature type="chain" id="PRO_5019774183" description="chitinase" evidence="9">
    <location>
        <begin position="24"/>
        <end position="523"/>
    </location>
</feature>
<evidence type="ECO:0000256" key="6">
    <source>
        <dbReference type="ARBA" id="ARBA00023326"/>
    </source>
</evidence>
<evidence type="ECO:0000256" key="1">
    <source>
        <dbReference type="ARBA" id="ARBA00000822"/>
    </source>
</evidence>
<dbReference type="CDD" id="cd06548">
    <property type="entry name" value="GH18_chitinase"/>
    <property type="match status" value="1"/>
</dbReference>
<dbReference type="GO" id="GO:0008843">
    <property type="term" value="F:endochitinase activity"/>
    <property type="evidence" value="ECO:0007669"/>
    <property type="project" value="UniProtKB-EC"/>
</dbReference>
<dbReference type="GO" id="GO:0006032">
    <property type="term" value="P:chitin catabolic process"/>
    <property type="evidence" value="ECO:0007669"/>
    <property type="project" value="UniProtKB-KW"/>
</dbReference>
<feature type="signal peptide" evidence="9">
    <location>
        <begin position="1"/>
        <end position="23"/>
    </location>
</feature>
<dbReference type="PANTHER" id="PTHR11177">
    <property type="entry name" value="CHITINASE"/>
    <property type="match status" value="1"/>
</dbReference>
<dbReference type="Gene3D" id="3.10.50.10">
    <property type="match status" value="1"/>
</dbReference>
<keyword evidence="6" id="KW-0624">Polysaccharide degradation</keyword>
<feature type="domain" description="GH18" evidence="10">
    <location>
        <begin position="160"/>
        <end position="523"/>
    </location>
</feature>